<dbReference type="Pfam" id="PF00419">
    <property type="entry name" value="Fimbrial"/>
    <property type="match status" value="1"/>
</dbReference>
<dbReference type="Proteomes" id="UP000344450">
    <property type="component" value="Chromosome"/>
</dbReference>
<evidence type="ECO:0000256" key="2">
    <source>
        <dbReference type="ARBA" id="ARBA00006671"/>
    </source>
</evidence>
<evidence type="ECO:0000256" key="3">
    <source>
        <dbReference type="ARBA" id="ARBA00022729"/>
    </source>
</evidence>
<evidence type="ECO:0000313" key="8">
    <source>
        <dbReference type="EMBL" id="WGL55640.1"/>
    </source>
</evidence>
<dbReference type="GO" id="GO:0009289">
    <property type="term" value="C:pilus"/>
    <property type="evidence" value="ECO:0007669"/>
    <property type="project" value="UniProtKB-SubCell"/>
</dbReference>
<evidence type="ECO:0000313" key="9">
    <source>
        <dbReference type="Proteomes" id="UP000344450"/>
    </source>
</evidence>
<dbReference type="InterPro" id="IPR008966">
    <property type="entry name" value="Adhesion_dom_sf"/>
</dbReference>
<dbReference type="FunFam" id="2.60.40.1090:FF:000001">
    <property type="entry name" value="Type-1 fimbrial major subunit"/>
    <property type="match status" value="1"/>
</dbReference>
<comment type="subcellular location">
    <subcellularLocation>
        <location evidence="1">Fimbrium</location>
    </subcellularLocation>
</comment>
<name>A0A5Q2TD85_KLUIN</name>
<evidence type="ECO:0000313" key="7">
    <source>
        <dbReference type="EMBL" id="QGH31528.1"/>
    </source>
</evidence>
<evidence type="ECO:0000313" key="10">
    <source>
        <dbReference type="Proteomes" id="UP001177527"/>
    </source>
</evidence>
<dbReference type="InterPro" id="IPR050263">
    <property type="entry name" value="Bact_Fimbrial_Adh_Pro"/>
</dbReference>
<keyword evidence="9" id="KW-1185">Reference proteome</keyword>
<dbReference type="RefSeq" id="WP_153743705.1">
    <property type="nucleotide sequence ID" value="NZ_CP045843.1"/>
</dbReference>
<dbReference type="AlphaFoldDB" id="A0A5Q2TD85"/>
<dbReference type="PANTHER" id="PTHR33420:SF3">
    <property type="entry name" value="FIMBRIAL SUBUNIT ELFA"/>
    <property type="match status" value="1"/>
</dbReference>
<dbReference type="PANTHER" id="PTHR33420">
    <property type="entry name" value="FIMBRIAL SUBUNIT ELFA-RELATED"/>
    <property type="match status" value="1"/>
</dbReference>
<gene>
    <name evidence="7" type="ORF">GHC21_18425</name>
    <name evidence="8" type="ORF">QBD33_18785</name>
</gene>
<keyword evidence="4" id="KW-0281">Fimbrium</keyword>
<proteinExistence type="inferred from homology"/>
<dbReference type="Gene3D" id="2.60.40.1090">
    <property type="entry name" value="Fimbrial-type adhesion domain"/>
    <property type="match status" value="1"/>
</dbReference>
<dbReference type="SUPFAM" id="SSF49401">
    <property type="entry name" value="Bacterial adhesins"/>
    <property type="match status" value="1"/>
</dbReference>
<dbReference type="InterPro" id="IPR036937">
    <property type="entry name" value="Adhesion_dom_fimbrial_sf"/>
</dbReference>
<dbReference type="EMBL" id="CP123488">
    <property type="protein sequence ID" value="WGL55640.1"/>
    <property type="molecule type" value="Genomic_DNA"/>
</dbReference>
<feature type="domain" description="Fimbrial-type adhesion" evidence="6">
    <location>
        <begin position="39"/>
        <end position="183"/>
    </location>
</feature>
<reference evidence="8" key="2">
    <citation type="submission" date="2023-04" db="EMBL/GenBank/DDBJ databases">
        <title>APH(3)-Id, a novel chromosomal aminoglycoside phosphotransferase, identified from an environmental isolate of Kluyvera intermedia DW18.</title>
        <authorList>
            <person name="Sha Y."/>
        </authorList>
    </citation>
    <scope>NUCLEOTIDE SEQUENCE</scope>
    <source>
        <strain evidence="8">DW18</strain>
    </source>
</reference>
<comment type="similarity">
    <text evidence="2">Belongs to the fimbrial protein family.</text>
</comment>
<evidence type="ECO:0000259" key="6">
    <source>
        <dbReference type="Pfam" id="PF00419"/>
    </source>
</evidence>
<evidence type="ECO:0000256" key="1">
    <source>
        <dbReference type="ARBA" id="ARBA00004561"/>
    </source>
</evidence>
<dbReference type="GeneID" id="91974406"/>
<dbReference type="EMBL" id="CP045845">
    <property type="protein sequence ID" value="QGH31528.1"/>
    <property type="molecule type" value="Genomic_DNA"/>
</dbReference>
<feature type="chain" id="PRO_5044623775" evidence="5">
    <location>
        <begin position="24"/>
        <end position="184"/>
    </location>
</feature>
<evidence type="ECO:0000256" key="5">
    <source>
        <dbReference type="SAM" id="SignalP"/>
    </source>
</evidence>
<dbReference type="NCBIfam" id="NF011734">
    <property type="entry name" value="PRK15187.1"/>
    <property type="match status" value="1"/>
</dbReference>
<dbReference type="Proteomes" id="UP001177527">
    <property type="component" value="Chromosome"/>
</dbReference>
<organism evidence="8 10">
    <name type="scientific">Kluyvera intermedia</name>
    <name type="common">Enterobacter intermedius</name>
    <dbReference type="NCBI Taxonomy" id="61648"/>
    <lineage>
        <taxon>Bacteria</taxon>
        <taxon>Pseudomonadati</taxon>
        <taxon>Pseudomonadota</taxon>
        <taxon>Gammaproteobacteria</taxon>
        <taxon>Enterobacterales</taxon>
        <taxon>Enterobacteriaceae</taxon>
        <taxon>Kluyvera</taxon>
    </lineage>
</organism>
<evidence type="ECO:0000256" key="4">
    <source>
        <dbReference type="ARBA" id="ARBA00023263"/>
    </source>
</evidence>
<reference evidence="7 9" key="1">
    <citation type="submission" date="2019-10" db="EMBL/GenBank/DDBJ databases">
        <title>Complete genome sequencing of drug resistant plasmids in Kluyvera intermedia.</title>
        <authorList>
            <person name="Ke C."/>
            <person name="Jian S."/>
        </authorList>
    </citation>
    <scope>NUCLEOTIDE SEQUENCE [LARGE SCALE GENOMIC DNA]</scope>
    <source>
        <strain evidence="7 9">N2-1</strain>
    </source>
</reference>
<sequence length="184" mass="18499">MKNHVYAMVVSALIIGAPTLASAAEIGDSTATVSGGTVNFVGQVVDAACSVSADSIDQTVTLGQVRAVKLTAAGMVANQKEDFSIKLEDCDTSVSQNAAVIFNGQEDASLDNTLANTAGAGAATNVALQLYGPDGEALNIGETSSTVTLINGENVIPLSVDYIATGEATSGNVAATATFSMVYS</sequence>
<feature type="signal peptide" evidence="5">
    <location>
        <begin position="1"/>
        <end position="23"/>
    </location>
</feature>
<keyword evidence="3 5" id="KW-0732">Signal</keyword>
<dbReference type="InterPro" id="IPR000259">
    <property type="entry name" value="Adhesion_dom_fimbrial"/>
</dbReference>
<dbReference type="GO" id="GO:0043709">
    <property type="term" value="P:cell adhesion involved in single-species biofilm formation"/>
    <property type="evidence" value="ECO:0007669"/>
    <property type="project" value="TreeGrafter"/>
</dbReference>
<accession>A0A5Q2TD85</accession>
<protein>
    <submittedName>
        <fullName evidence="8">Fimbrial protein BcfA</fullName>
    </submittedName>
</protein>